<keyword evidence="1" id="KW-1133">Transmembrane helix</keyword>
<keyword evidence="1" id="KW-0812">Transmembrane</keyword>
<accession>A0A0S4J333</accession>
<organism evidence="3 4">
    <name type="scientific">Bodo saltans</name>
    <name type="common">Flagellated protozoan</name>
    <dbReference type="NCBI Taxonomy" id="75058"/>
    <lineage>
        <taxon>Eukaryota</taxon>
        <taxon>Discoba</taxon>
        <taxon>Euglenozoa</taxon>
        <taxon>Kinetoplastea</taxon>
        <taxon>Metakinetoplastina</taxon>
        <taxon>Eubodonida</taxon>
        <taxon>Bodonidae</taxon>
        <taxon>Bodo</taxon>
    </lineage>
</organism>
<evidence type="ECO:0000313" key="4">
    <source>
        <dbReference type="Proteomes" id="UP000051952"/>
    </source>
</evidence>
<feature type="transmembrane region" description="Helical" evidence="1">
    <location>
        <begin position="288"/>
        <end position="308"/>
    </location>
</feature>
<sequence>MNNSSPITTHLATSVKVLWLLLLITSAFAQQTPTGGTSQFSLHIDQRTLYTRAGYFDFRYFYRGGVPSLAQQMESYQCIQTCTNTSCALPGTIAVTGSYCIVWTVQENGADETSYGTCKCTQRGGAVCAAYTCDQSVTQYNTVCDDECFATTNTFGKVKTCTCADVPDTNATQHPYCRVYSCFGYGDGPIKSATWNCYIPASQVAGLGHTRDFCWQFGSDQQSTTAAEVKDCLCTQISDNEDFCATWFCLDRTSKKWIWWSSLLASPLAALLNLWVPFAAAHCDDCGVGGVAALWLWALVTYLLVVLLGGIPSLIANTVALFIATLIVHRGDIRKALRARKPSHQQHNVPSVVDGISLCPTCGGRWEGDAVEGRVA</sequence>
<evidence type="ECO:0000256" key="2">
    <source>
        <dbReference type="SAM" id="SignalP"/>
    </source>
</evidence>
<feature type="transmembrane region" description="Helical" evidence="1">
    <location>
        <begin position="257"/>
        <end position="276"/>
    </location>
</feature>
<feature type="chain" id="PRO_5006621972" evidence="2">
    <location>
        <begin position="30"/>
        <end position="376"/>
    </location>
</feature>
<keyword evidence="1" id="KW-0472">Membrane</keyword>
<gene>
    <name evidence="3" type="ORF">BSAL_84145</name>
</gene>
<reference evidence="4" key="1">
    <citation type="submission" date="2015-09" db="EMBL/GenBank/DDBJ databases">
        <authorList>
            <consortium name="Pathogen Informatics"/>
        </authorList>
    </citation>
    <scope>NUCLEOTIDE SEQUENCE [LARGE SCALE GENOMIC DNA]</scope>
    <source>
        <strain evidence="4">Lake Konstanz</strain>
    </source>
</reference>
<feature type="signal peptide" evidence="2">
    <location>
        <begin position="1"/>
        <end position="29"/>
    </location>
</feature>
<protein>
    <submittedName>
        <fullName evidence="3">Membrane-associated protein, putative</fullName>
    </submittedName>
</protein>
<keyword evidence="2" id="KW-0732">Signal</keyword>
<keyword evidence="4" id="KW-1185">Reference proteome</keyword>
<dbReference type="EMBL" id="CYKH01000961">
    <property type="protein sequence ID" value="CUG73196.1"/>
    <property type="molecule type" value="Genomic_DNA"/>
</dbReference>
<dbReference type="Proteomes" id="UP000051952">
    <property type="component" value="Unassembled WGS sequence"/>
</dbReference>
<dbReference type="AlphaFoldDB" id="A0A0S4J333"/>
<proteinExistence type="predicted"/>
<name>A0A0S4J333_BODSA</name>
<evidence type="ECO:0000313" key="3">
    <source>
        <dbReference type="EMBL" id="CUG73196.1"/>
    </source>
</evidence>
<dbReference type="VEuPathDB" id="TriTrypDB:BSAL_84145"/>
<evidence type="ECO:0000256" key="1">
    <source>
        <dbReference type="SAM" id="Phobius"/>
    </source>
</evidence>